<name>A0A8S5PQR3_9CAUD</name>
<dbReference type="EMBL" id="BK015482">
    <property type="protein sequence ID" value="DAE09104.1"/>
    <property type="molecule type" value="Genomic_DNA"/>
</dbReference>
<protein>
    <submittedName>
        <fullName evidence="2">Uncharacterized protein</fullName>
    </submittedName>
</protein>
<accession>A0A8S5PQR3</accession>
<evidence type="ECO:0000313" key="2">
    <source>
        <dbReference type="EMBL" id="DAE09104.1"/>
    </source>
</evidence>
<evidence type="ECO:0000256" key="1">
    <source>
        <dbReference type="SAM" id="MobiDB-lite"/>
    </source>
</evidence>
<proteinExistence type="predicted"/>
<feature type="region of interest" description="Disordered" evidence="1">
    <location>
        <begin position="16"/>
        <end position="35"/>
    </location>
</feature>
<sequence length="35" mass="3639">MAAWGHTVNKVRAGKRKAPFGAEGGGGGFLERPMP</sequence>
<organism evidence="2">
    <name type="scientific">Myoviridae sp. ctEg02</name>
    <dbReference type="NCBI Taxonomy" id="2825061"/>
    <lineage>
        <taxon>Viruses</taxon>
        <taxon>Duplodnaviria</taxon>
        <taxon>Heunggongvirae</taxon>
        <taxon>Uroviricota</taxon>
        <taxon>Caudoviricetes</taxon>
    </lineage>
</organism>
<reference evidence="2" key="1">
    <citation type="journal article" date="2021" name="Proc. Natl. Acad. Sci. U.S.A.">
        <title>A Catalog of Tens of Thousands of Viruses from Human Metagenomes Reveals Hidden Associations with Chronic Diseases.</title>
        <authorList>
            <person name="Tisza M.J."/>
            <person name="Buck C.B."/>
        </authorList>
    </citation>
    <scope>NUCLEOTIDE SEQUENCE</scope>
    <source>
        <strain evidence="2">CtEg02</strain>
    </source>
</reference>